<dbReference type="AlphaFoldDB" id="A0A433D2A3"/>
<accession>A0A433D2A3</accession>
<keyword evidence="1" id="KW-0472">Membrane</keyword>
<organism evidence="2 3">
    <name type="scientific">Jimgerdemannia flammicorona</name>
    <dbReference type="NCBI Taxonomy" id="994334"/>
    <lineage>
        <taxon>Eukaryota</taxon>
        <taxon>Fungi</taxon>
        <taxon>Fungi incertae sedis</taxon>
        <taxon>Mucoromycota</taxon>
        <taxon>Mucoromycotina</taxon>
        <taxon>Endogonomycetes</taxon>
        <taxon>Endogonales</taxon>
        <taxon>Endogonaceae</taxon>
        <taxon>Jimgerdemannia</taxon>
    </lineage>
</organism>
<keyword evidence="1" id="KW-0812">Transmembrane</keyword>
<comment type="caution">
    <text evidence="2">The sequence shown here is derived from an EMBL/GenBank/DDBJ whole genome shotgun (WGS) entry which is preliminary data.</text>
</comment>
<keyword evidence="3" id="KW-1185">Reference proteome</keyword>
<evidence type="ECO:0000256" key="1">
    <source>
        <dbReference type="SAM" id="Phobius"/>
    </source>
</evidence>
<feature type="transmembrane region" description="Helical" evidence="1">
    <location>
        <begin position="32"/>
        <end position="52"/>
    </location>
</feature>
<reference evidence="2 3" key="1">
    <citation type="journal article" date="2018" name="New Phytol.">
        <title>Phylogenomics of Endogonaceae and evolution of mycorrhizas within Mucoromycota.</title>
        <authorList>
            <person name="Chang Y."/>
            <person name="Desiro A."/>
            <person name="Na H."/>
            <person name="Sandor L."/>
            <person name="Lipzen A."/>
            <person name="Clum A."/>
            <person name="Barry K."/>
            <person name="Grigoriev I.V."/>
            <person name="Martin F.M."/>
            <person name="Stajich J.E."/>
            <person name="Smith M.E."/>
            <person name="Bonito G."/>
            <person name="Spatafora J.W."/>
        </authorList>
    </citation>
    <scope>NUCLEOTIDE SEQUENCE [LARGE SCALE GENOMIC DNA]</scope>
    <source>
        <strain evidence="2 3">GMNB39</strain>
    </source>
</reference>
<dbReference type="EMBL" id="RBNI01008024">
    <property type="protein sequence ID" value="RUP44966.1"/>
    <property type="molecule type" value="Genomic_DNA"/>
</dbReference>
<sequence length="62" mass="7214">MMLNRKGPQTKEALRRKQAQEYRQARQQAAKYIAPIIGGLLILFIIAVFYFYGFEPRKPGNL</sequence>
<proteinExistence type="predicted"/>
<gene>
    <name evidence="2" type="ORF">BC936DRAFT_148788</name>
</gene>
<evidence type="ECO:0000313" key="2">
    <source>
        <dbReference type="EMBL" id="RUP44966.1"/>
    </source>
</evidence>
<evidence type="ECO:0000313" key="3">
    <source>
        <dbReference type="Proteomes" id="UP000268093"/>
    </source>
</evidence>
<protein>
    <submittedName>
        <fullName evidence="2">Uncharacterized protein</fullName>
    </submittedName>
</protein>
<dbReference type="Proteomes" id="UP000268093">
    <property type="component" value="Unassembled WGS sequence"/>
</dbReference>
<name>A0A433D2A3_9FUNG</name>
<keyword evidence="1" id="KW-1133">Transmembrane helix</keyword>